<comment type="subcellular location">
    <subcellularLocation>
        <location evidence="1">Endoplasmic reticulum membrane</location>
        <topology evidence="1">Multi-pass membrane protein</topology>
    </subcellularLocation>
</comment>
<feature type="transmembrane region" description="Helical" evidence="15">
    <location>
        <begin position="160"/>
        <end position="182"/>
    </location>
</feature>
<name>A0A1Y2M7S5_EPING</name>
<evidence type="ECO:0000256" key="6">
    <source>
        <dbReference type="ARBA" id="ARBA00022676"/>
    </source>
</evidence>
<reference evidence="17 18" key="1">
    <citation type="journal article" date="2017" name="Genome Announc.">
        <title>Genome sequence of the saprophytic ascomycete Epicoccum nigrum ICMP 19927 strain isolated from New Zealand.</title>
        <authorList>
            <person name="Fokin M."/>
            <person name="Fleetwood D."/>
            <person name="Weir B.S."/>
            <person name="Villas-Boas S.G."/>
        </authorList>
    </citation>
    <scope>NUCLEOTIDE SEQUENCE [LARGE SCALE GENOMIC DNA]</scope>
    <source>
        <strain evidence="17 18">ICMP 19927</strain>
    </source>
</reference>
<evidence type="ECO:0000256" key="9">
    <source>
        <dbReference type="ARBA" id="ARBA00022824"/>
    </source>
</evidence>
<evidence type="ECO:0000256" key="16">
    <source>
        <dbReference type="SAM" id="SignalP"/>
    </source>
</evidence>
<comment type="similarity">
    <text evidence="3">Belongs to the ALG10 glucosyltransferase family.</text>
</comment>
<comment type="pathway">
    <text evidence="2">Protein modification; protein glycosylation.</text>
</comment>
<evidence type="ECO:0000256" key="2">
    <source>
        <dbReference type="ARBA" id="ARBA00004922"/>
    </source>
</evidence>
<evidence type="ECO:0000256" key="3">
    <source>
        <dbReference type="ARBA" id="ARBA00010600"/>
    </source>
</evidence>
<dbReference type="EMBL" id="KZ107840">
    <property type="protein sequence ID" value="OSS52143.1"/>
    <property type="molecule type" value="Genomic_DNA"/>
</dbReference>
<feature type="transmembrane region" description="Helical" evidence="15">
    <location>
        <begin position="271"/>
        <end position="289"/>
    </location>
</feature>
<evidence type="ECO:0000256" key="1">
    <source>
        <dbReference type="ARBA" id="ARBA00004477"/>
    </source>
</evidence>
<feature type="transmembrane region" description="Helical" evidence="15">
    <location>
        <begin position="194"/>
        <end position="227"/>
    </location>
</feature>
<feature type="transmembrane region" description="Helical" evidence="15">
    <location>
        <begin position="295"/>
        <end position="314"/>
    </location>
</feature>
<keyword evidence="10 15" id="KW-1133">Transmembrane helix</keyword>
<keyword evidence="7" id="KW-0808">Transferase</keyword>
<feature type="transmembrane region" description="Helical" evidence="15">
    <location>
        <begin position="474"/>
        <end position="494"/>
    </location>
</feature>
<dbReference type="PIRSF" id="PIRSF028810">
    <property type="entry name" value="Alpha1_2_glucosyltferase_Alg10"/>
    <property type="match status" value="1"/>
</dbReference>
<evidence type="ECO:0000256" key="8">
    <source>
        <dbReference type="ARBA" id="ARBA00022692"/>
    </source>
</evidence>
<gene>
    <name evidence="17" type="ORF">B5807_03755</name>
</gene>
<dbReference type="UniPathway" id="UPA00378"/>
<accession>A0A1Y2M7S5</accession>
<dbReference type="AlphaFoldDB" id="A0A1Y2M7S5"/>
<keyword evidence="8 15" id="KW-0812">Transmembrane</keyword>
<dbReference type="GO" id="GO:0106073">
    <property type="term" value="F:dolichyl pyrophosphate Glc2Man9GlcNAc2 alpha-1,2-glucosyltransferase activity"/>
    <property type="evidence" value="ECO:0007669"/>
    <property type="project" value="UniProtKB-EC"/>
</dbReference>
<sequence length="567" mass="63497">MHWQDWQEHVAGAAFAAGLTAWAALVAEEVPAPYLDEFFHVPQAQKYCAGEYTWDPKITTPPGLYLVAKLLSPLCGCSTGVLRAQNVVALILIMQGLIHIRRFIQTRGYVQRRREAFVDKLNDNTSSNQTDVIEDGLTPFSTALTAFNIASFPPLYFFGALYYTDVMSTAAVLMSYGAFLATTAKPQRTLSDDVLAVISGIIALFFRQTNIFWVAVFPAGLTVVSVLGDNGRMKSRAAKDGYLSILKESWSNGSIHDCSLQDSGFAMSDSLLFLLTTALAALSSPVKVVRSISSYVFLLVIFAGFVAWNGSVVLGDKSAHTATIHTPQMLYIWPYIALFSAPILIGPLYCCLTNLLPSNTGNGVRTRQKSRYSIYPDPLQAVVFISAGLFAVHFNTVVHPYTLADNRHYVFYVFRLLLRHPLLKYLAVPVYYACFWLSIQSLAHPTDDLDAPPRTIQARSHQEAIRNTKLPVQISFVIIWLITTALCVVTAPLVEPRYFIVPWIVWRLHVPHAPTTFTVRGRTYSPDLRVIVETVWLIAINQTLQHYFLNKPFTWPSEPESKQRFLW</sequence>
<evidence type="ECO:0000256" key="11">
    <source>
        <dbReference type="ARBA" id="ARBA00023136"/>
    </source>
</evidence>
<feature type="transmembrane region" description="Helical" evidence="15">
    <location>
        <begin position="335"/>
        <end position="356"/>
    </location>
</feature>
<keyword evidence="6" id="KW-0328">Glycosyltransferase</keyword>
<evidence type="ECO:0000256" key="5">
    <source>
        <dbReference type="ARBA" id="ARBA00018512"/>
    </source>
</evidence>
<dbReference type="STRING" id="105696.A0A1Y2M7S5"/>
<proteinExistence type="inferred from homology"/>
<dbReference type="GO" id="GO:0006488">
    <property type="term" value="P:dolichol-linked oligosaccharide biosynthetic process"/>
    <property type="evidence" value="ECO:0007669"/>
    <property type="project" value="InterPro"/>
</dbReference>
<feature type="transmembrane region" description="Helical" evidence="15">
    <location>
        <begin position="422"/>
        <end position="439"/>
    </location>
</feature>
<evidence type="ECO:0000256" key="4">
    <source>
        <dbReference type="ARBA" id="ARBA00011967"/>
    </source>
</evidence>
<evidence type="ECO:0000256" key="7">
    <source>
        <dbReference type="ARBA" id="ARBA00022679"/>
    </source>
</evidence>
<protein>
    <recommendedName>
        <fullName evidence="5">Dol-P-Glc:Glc(2)Man(9)GlcNAc(2)-PP-Dol alpha-1,2-glucosyltransferase</fullName>
        <ecNumber evidence="4">2.4.1.256</ecNumber>
    </recommendedName>
    <alternativeName>
        <fullName evidence="12">Asparagine-linked glycosylation protein 10</fullName>
    </alternativeName>
</protein>
<evidence type="ECO:0000256" key="10">
    <source>
        <dbReference type="ARBA" id="ARBA00022989"/>
    </source>
</evidence>
<comment type="catalytic activity">
    <reaction evidence="14">
        <text>an alpha-D-Glc-(1-&gt;3)-alpha-D-Glc-(1-&gt;3)-alpha-D-Man-(1-&gt;2)-alpha-D-Man-(1-&gt;2)-alpha-D-Man-(1-&gt;3)-[alpha-D-Man-(1-&gt;2)-alpha-D-Man-(1-&gt;3)-[alpha-D-Man-(1-&gt;2)-alpha-D-Man-(1-&gt;6)]-alpha-D-Man-(1-&gt;6)]-beta-D-Man-(1-&gt;4)-beta-D-GlcNAc-(1-&gt;4)-alpha-D-GlcNAc-diphospho-di-trans,poly-cis-dolichol + a di-trans,poly-cis-dolichyl beta-D-glucosyl phosphate = a alpha-D-Glc-(1-&gt;2)-alpha-D-Glc-(1-&gt;3)-alpha-D-Glc-(1-&gt;3)-alpha-D-Man-(1-&gt;2)-alpha-D-Man-(1-&gt;2)-alpha-D-Man-(1-&gt;3)-[alpha-D-Man-(1-&gt;2)-alpha-D-Man-(1-&gt;3)-[alpha-D-Man-(1-&gt;2)-alpha-D-Man-(1-&gt;6)]-alpha-D-Man-(1-&gt;6)]-beta-D-Man-(1-&gt;4)-beta-D-GlcNAc-(1-&gt;4)-alpha-D-GlcNAc-diphospho-di-trans,poly-cis-dolichol + a di-trans,poly-cis-dolichyl phosphate + H(+)</text>
        <dbReference type="Rhea" id="RHEA:29543"/>
        <dbReference type="Rhea" id="RHEA-COMP:19498"/>
        <dbReference type="Rhea" id="RHEA-COMP:19502"/>
        <dbReference type="Rhea" id="RHEA-COMP:19512"/>
        <dbReference type="Rhea" id="RHEA-COMP:19522"/>
        <dbReference type="ChEBI" id="CHEBI:15378"/>
        <dbReference type="ChEBI" id="CHEBI:57525"/>
        <dbReference type="ChEBI" id="CHEBI:57683"/>
        <dbReference type="ChEBI" id="CHEBI:132522"/>
        <dbReference type="ChEBI" id="CHEBI:132523"/>
        <dbReference type="EC" id="2.4.1.256"/>
    </reaction>
    <physiologicalReaction direction="left-to-right" evidence="14">
        <dbReference type="Rhea" id="RHEA:29544"/>
    </physiologicalReaction>
</comment>
<dbReference type="EC" id="2.4.1.256" evidence="4"/>
<dbReference type="GO" id="GO:0005789">
    <property type="term" value="C:endoplasmic reticulum membrane"/>
    <property type="evidence" value="ECO:0007669"/>
    <property type="project" value="UniProtKB-SubCell"/>
</dbReference>
<comment type="function">
    <text evidence="13">Dol-P-Glc:Glc(2)Man(9)GlcNAc(2)-PP-Dol alpha-1,2-glucosyltransferase that operates in the biosynthetic pathway of dolichol-linked oligosaccharides, the glycan precursors employed in protein asparagine (N)-glycosylation. The assembly of dolichol-linked oligosaccharides begins on the cytosolic side of the endoplasmic reticulum membrane and finishes in its lumen. The sequential addition of sugars to dolichol pyrophosphate produces dolichol-linked oligosaccharides containing fourteen sugars, including two GlcNAcs, nine mannoses and three glucoses. Once assembled, the oligosaccharide is transferred from the lipid to nascent proteins by oligosaccharyltransferases. In the lumen of the endoplasmic reticulum, adds the third and last glucose residue from dolichyl phosphate glucose (Dol-P-Glc) onto the lipid-linked oligosaccharide intermediate Glc(2)Man(9)GlcNAc(2)-PP-Dol to produce Glc(3)Man(9)GlcNAc(2)-PP-Dol.</text>
</comment>
<keyword evidence="18" id="KW-1185">Reference proteome</keyword>
<dbReference type="InParanoid" id="A0A1Y2M7S5"/>
<evidence type="ECO:0000256" key="13">
    <source>
        <dbReference type="ARBA" id="ARBA00044727"/>
    </source>
</evidence>
<organism evidence="17 18">
    <name type="scientific">Epicoccum nigrum</name>
    <name type="common">Soil fungus</name>
    <name type="synonym">Epicoccum purpurascens</name>
    <dbReference type="NCBI Taxonomy" id="105696"/>
    <lineage>
        <taxon>Eukaryota</taxon>
        <taxon>Fungi</taxon>
        <taxon>Dikarya</taxon>
        <taxon>Ascomycota</taxon>
        <taxon>Pezizomycotina</taxon>
        <taxon>Dothideomycetes</taxon>
        <taxon>Pleosporomycetidae</taxon>
        <taxon>Pleosporales</taxon>
        <taxon>Pleosporineae</taxon>
        <taxon>Didymellaceae</taxon>
        <taxon>Epicoccum</taxon>
    </lineage>
</organism>
<evidence type="ECO:0000256" key="14">
    <source>
        <dbReference type="ARBA" id="ARBA00048064"/>
    </source>
</evidence>
<keyword evidence="11 15" id="KW-0472">Membrane</keyword>
<evidence type="ECO:0000313" key="17">
    <source>
        <dbReference type="EMBL" id="OSS52143.1"/>
    </source>
</evidence>
<dbReference type="PANTHER" id="PTHR12989">
    <property type="entry name" value="ALPHA-1,2-GLUCOSYLTRANSFERASE ALG10"/>
    <property type="match status" value="1"/>
</dbReference>
<evidence type="ECO:0000313" key="18">
    <source>
        <dbReference type="Proteomes" id="UP000193240"/>
    </source>
</evidence>
<dbReference type="PANTHER" id="PTHR12989:SF10">
    <property type="entry name" value="DOL-P-GLC:GLC(2)MAN(9)GLCNAC(2)-PP-DOL ALPHA-1,2-GLUCOSYLTRANSFERASE-RELATED"/>
    <property type="match status" value="1"/>
</dbReference>
<dbReference type="Proteomes" id="UP000193240">
    <property type="component" value="Unassembled WGS sequence"/>
</dbReference>
<feature type="signal peptide" evidence="16">
    <location>
        <begin position="1"/>
        <end position="27"/>
    </location>
</feature>
<evidence type="ECO:0000256" key="12">
    <source>
        <dbReference type="ARBA" id="ARBA00032069"/>
    </source>
</evidence>
<dbReference type="OMA" id="VWDSKIT"/>
<feature type="transmembrane region" description="Helical" evidence="15">
    <location>
        <begin position="379"/>
        <end position="401"/>
    </location>
</feature>
<evidence type="ECO:0000256" key="15">
    <source>
        <dbReference type="SAM" id="Phobius"/>
    </source>
</evidence>
<dbReference type="FunCoup" id="A0A1Y2M7S5">
    <property type="interactions" value="663"/>
</dbReference>
<keyword evidence="9" id="KW-0256">Endoplasmic reticulum</keyword>
<dbReference type="Pfam" id="PF04922">
    <property type="entry name" value="DIE2_ALG10"/>
    <property type="match status" value="1"/>
</dbReference>
<keyword evidence="16" id="KW-0732">Signal</keyword>
<feature type="chain" id="PRO_5012124242" description="Dol-P-Glc:Glc(2)Man(9)GlcNAc(2)-PP-Dol alpha-1,2-glucosyltransferase" evidence="16">
    <location>
        <begin position="28"/>
        <end position="567"/>
    </location>
</feature>
<dbReference type="InterPro" id="IPR016900">
    <property type="entry name" value="Alg10"/>
</dbReference>